<gene>
    <name evidence="1" type="ORF">Gilli_1609</name>
</gene>
<proteinExistence type="predicted"/>
<evidence type="ECO:0000313" key="2">
    <source>
        <dbReference type="Proteomes" id="UP000003844"/>
    </source>
</evidence>
<dbReference type="AlphaFoldDB" id="H2BYV4"/>
<dbReference type="eggNOG" id="COG0457">
    <property type="taxonomic scope" value="Bacteria"/>
</dbReference>
<evidence type="ECO:0000313" key="1">
    <source>
        <dbReference type="EMBL" id="EHQ02256.1"/>
    </source>
</evidence>
<dbReference type="Proteomes" id="UP000003844">
    <property type="component" value="Unassembled WGS sequence"/>
</dbReference>
<reference evidence="2" key="1">
    <citation type="journal article" date="2012" name="Stand. Genomic Sci.">
        <title>Genome sequence of the Antarctic rhodopsins-containing flavobacterium Gillisia limnaea type strain (R-8282(T)).</title>
        <authorList>
            <person name="Riedel T."/>
            <person name="Held B."/>
            <person name="Nolan M."/>
            <person name="Lucas S."/>
            <person name="Lapidus A."/>
            <person name="Tice H."/>
            <person name="Del Rio T.G."/>
            <person name="Cheng J.F."/>
            <person name="Han C."/>
            <person name="Tapia R."/>
            <person name="Goodwin L.A."/>
            <person name="Pitluck S."/>
            <person name="Liolios K."/>
            <person name="Mavromatis K."/>
            <person name="Pagani I."/>
            <person name="Ivanova N."/>
            <person name="Mikhailova N."/>
            <person name="Pati A."/>
            <person name="Chen A."/>
            <person name="Palaniappan K."/>
            <person name="Land M."/>
            <person name="Rohde M."/>
            <person name="Tindall B.J."/>
            <person name="Detter J.C."/>
            <person name="Goker M."/>
            <person name="Bristow J."/>
            <person name="Eisen J.A."/>
            <person name="Markowitz V."/>
            <person name="Hugenholtz P."/>
            <person name="Kyrpides N.C."/>
            <person name="Klenk H.P."/>
            <person name="Woyke T."/>
        </authorList>
    </citation>
    <scope>NUCLEOTIDE SEQUENCE [LARGE SCALE GENOMIC DNA]</scope>
    <source>
        <strain evidence="2">DSM 15749 / LMG 21470 / R-8282</strain>
    </source>
</reference>
<keyword evidence="2" id="KW-1185">Reference proteome</keyword>
<dbReference type="SUPFAM" id="SSF81901">
    <property type="entry name" value="HCP-like"/>
    <property type="match status" value="1"/>
</dbReference>
<dbReference type="InterPro" id="IPR019734">
    <property type="entry name" value="TPR_rpt"/>
</dbReference>
<dbReference type="SMART" id="SM00028">
    <property type="entry name" value="TPR"/>
    <property type="match status" value="3"/>
</dbReference>
<dbReference type="EMBL" id="JH594606">
    <property type="protein sequence ID" value="EHQ02256.1"/>
    <property type="molecule type" value="Genomic_DNA"/>
</dbReference>
<organism evidence="1 2">
    <name type="scientific">Gillisia limnaea (strain DSM 15749 / LMG 21470 / R-8282)</name>
    <dbReference type="NCBI Taxonomy" id="865937"/>
    <lineage>
        <taxon>Bacteria</taxon>
        <taxon>Pseudomonadati</taxon>
        <taxon>Bacteroidota</taxon>
        <taxon>Flavobacteriia</taxon>
        <taxon>Flavobacteriales</taxon>
        <taxon>Flavobacteriaceae</taxon>
        <taxon>Gillisia</taxon>
    </lineage>
</organism>
<dbReference type="RefSeq" id="WP_006988568.1">
    <property type="nucleotide sequence ID" value="NZ_JH594606.1"/>
</dbReference>
<dbReference type="Gene3D" id="1.25.40.10">
    <property type="entry name" value="Tetratricopeptide repeat domain"/>
    <property type="match status" value="1"/>
</dbReference>
<dbReference type="STRING" id="865937.Gilli_1609"/>
<accession>H2BYV4</accession>
<dbReference type="SUPFAM" id="SSF48452">
    <property type="entry name" value="TPR-like"/>
    <property type="match status" value="1"/>
</dbReference>
<sequence length="293" mass="33105">MKNTLLIFMLFLGLGSYSQSSISEIQSAMDQGKLGAAKKLLHQRVSENPNDAVALAYLGDIAGFEKDWDTSIAFYKNLVQMHPDIADYSFKYGAALGMKALSVSKIQSVIYISDIKKYLEKAVELNPKHVEARRVLVELYIKLPGILGGSIDKAQGYADELEDLNKVDYFLAQAFIVKEDKGLAEAEGFFKKALEAHQQLTSQKKRNILNYELGKAASDLEVYPQYGLKLLNEYIDNFGYNDIYSLEWAYFNKAKLQALLMNKSEAIISIDKALTLRDNFKEAELEKKRIQQL</sequence>
<dbReference type="HOGENOM" id="CLU_075781_0_0_10"/>
<protein>
    <submittedName>
        <fullName evidence="1">Tetratricopeptide TPR_1 repeat-containing protein</fullName>
    </submittedName>
</protein>
<name>H2BYV4_GILLR</name>
<dbReference type="InterPro" id="IPR011990">
    <property type="entry name" value="TPR-like_helical_dom_sf"/>
</dbReference>